<dbReference type="SMART" id="SM00267">
    <property type="entry name" value="GGDEF"/>
    <property type="match status" value="1"/>
</dbReference>
<dbReference type="NCBIfam" id="TIGR00254">
    <property type="entry name" value="GGDEF"/>
    <property type="match status" value="1"/>
</dbReference>
<dbReference type="CDD" id="cd01949">
    <property type="entry name" value="GGDEF"/>
    <property type="match status" value="1"/>
</dbReference>
<dbReference type="InterPro" id="IPR052163">
    <property type="entry name" value="DGC-Regulatory_Protein"/>
</dbReference>
<dbReference type="InterPro" id="IPR029787">
    <property type="entry name" value="Nucleotide_cyclase"/>
</dbReference>
<dbReference type="RefSeq" id="WP_035612010.1">
    <property type="nucleotide sequence ID" value="NZ_JEMG01000001.1"/>
</dbReference>
<name>A0A016XKB4_9BURK</name>
<accession>A0A016XKB4</accession>
<dbReference type="PANTHER" id="PTHR46663">
    <property type="entry name" value="DIGUANYLATE CYCLASE DGCT-RELATED"/>
    <property type="match status" value="1"/>
</dbReference>
<dbReference type="SMART" id="SM00065">
    <property type="entry name" value="GAF"/>
    <property type="match status" value="1"/>
</dbReference>
<dbReference type="InterPro" id="IPR003018">
    <property type="entry name" value="GAF"/>
</dbReference>
<gene>
    <name evidence="2" type="ORF">AZ34_16600</name>
</gene>
<feature type="domain" description="GGDEF" evidence="1">
    <location>
        <begin position="203"/>
        <end position="336"/>
    </location>
</feature>
<evidence type="ECO:0000313" key="2">
    <source>
        <dbReference type="EMBL" id="EYC52519.1"/>
    </source>
</evidence>
<evidence type="ECO:0000313" key="3">
    <source>
        <dbReference type="Proteomes" id="UP000023268"/>
    </source>
</evidence>
<dbReference type="OrthoDB" id="9813903at2"/>
<dbReference type="eggNOG" id="COG2203">
    <property type="taxonomic scope" value="Bacteria"/>
</dbReference>
<dbReference type="AlphaFoldDB" id="A0A016XKB4"/>
<dbReference type="EMBL" id="JEMG01000001">
    <property type="protein sequence ID" value="EYC52519.1"/>
    <property type="molecule type" value="Genomic_DNA"/>
</dbReference>
<dbReference type="PANTHER" id="PTHR46663:SF2">
    <property type="entry name" value="GGDEF DOMAIN-CONTAINING PROTEIN"/>
    <property type="match status" value="1"/>
</dbReference>
<comment type="caution">
    <text evidence="2">The sequence shown here is derived from an EMBL/GenBank/DDBJ whole genome shotgun (WGS) entry which is preliminary data.</text>
</comment>
<dbReference type="eggNOG" id="COG2199">
    <property type="taxonomic scope" value="Bacteria"/>
</dbReference>
<dbReference type="Gene3D" id="3.30.70.270">
    <property type="match status" value="1"/>
</dbReference>
<evidence type="ECO:0000259" key="1">
    <source>
        <dbReference type="PROSITE" id="PS50887"/>
    </source>
</evidence>
<dbReference type="Gene3D" id="3.30.450.40">
    <property type="match status" value="1"/>
</dbReference>
<dbReference type="InterPro" id="IPR029016">
    <property type="entry name" value="GAF-like_dom_sf"/>
</dbReference>
<proteinExistence type="predicted"/>
<dbReference type="InterPro" id="IPR000160">
    <property type="entry name" value="GGDEF_dom"/>
</dbReference>
<organism evidence="2 3">
    <name type="scientific">Hylemonella gracilis str. Niagara R</name>
    <dbReference type="NCBI Taxonomy" id="1458275"/>
    <lineage>
        <taxon>Bacteria</taxon>
        <taxon>Pseudomonadati</taxon>
        <taxon>Pseudomonadota</taxon>
        <taxon>Betaproteobacteria</taxon>
        <taxon>Burkholderiales</taxon>
        <taxon>Comamonadaceae</taxon>
        <taxon>Hylemonella</taxon>
    </lineage>
</organism>
<dbReference type="InterPro" id="IPR043128">
    <property type="entry name" value="Rev_trsase/Diguanyl_cyclase"/>
</dbReference>
<dbReference type="PROSITE" id="PS50887">
    <property type="entry name" value="GGDEF"/>
    <property type="match status" value="1"/>
</dbReference>
<reference evidence="2 3" key="1">
    <citation type="submission" date="2014-02" db="EMBL/GenBank/DDBJ databases">
        <title>Draft Genome of Hylemonella gracilis isolated from the Niagara River.</title>
        <authorList>
            <person name="Pawlowski D.R."/>
            <person name="Koudelka G.B."/>
        </authorList>
    </citation>
    <scope>NUCLEOTIDE SEQUENCE [LARGE SCALE GENOMIC DNA]</scope>
    <source>
        <strain evidence="2 3">Niagara R</strain>
    </source>
</reference>
<sequence length="336" mass="36767">MDPILDRLATSVATARSVEELTRPLLELLEAATGLESTYLTMVDLQQGVQSILFSRNTSQLEMQEGLSFPWEDSLCRRALESGPLCTDDADVRWPEAGAVRHLGVRTYMSTPVYLGDGAMYGTLCAASTDRRPQPAQAQRLLKLFAALIAHQIEREQLVAQLLQANARLTAYATTDPLTTLSNRRALLQELTRQLAQGKRQKFWVLVAFIDLDGFKAINDQHGHGVGDQFLVEMANRLKVALRAGDFAARLGGDEFVVVGQGPADAQAVEEAKQAFHSRVSGATSGRFQLGPITMDYAGASVGMLAVEPGQHDPDEVLQRADLLMYQVKATRRSQG</sequence>
<protein>
    <submittedName>
        <fullName evidence="2">Diguanylate cyclase</fullName>
    </submittedName>
</protein>
<dbReference type="Pfam" id="PF13185">
    <property type="entry name" value="GAF_2"/>
    <property type="match status" value="1"/>
</dbReference>
<dbReference type="SUPFAM" id="SSF55781">
    <property type="entry name" value="GAF domain-like"/>
    <property type="match status" value="1"/>
</dbReference>
<dbReference type="STRING" id="1458275.AZ34_16600"/>
<dbReference type="SUPFAM" id="SSF55073">
    <property type="entry name" value="Nucleotide cyclase"/>
    <property type="match status" value="1"/>
</dbReference>
<dbReference type="Proteomes" id="UP000023268">
    <property type="component" value="Unassembled WGS sequence"/>
</dbReference>
<dbReference type="Pfam" id="PF00990">
    <property type="entry name" value="GGDEF"/>
    <property type="match status" value="1"/>
</dbReference>